<keyword evidence="1" id="KW-0812">Transmembrane</keyword>
<organism evidence="2 3">
    <name type="scientific">Filimonas lacunae</name>
    <dbReference type="NCBI Taxonomy" id="477680"/>
    <lineage>
        <taxon>Bacteria</taxon>
        <taxon>Pseudomonadati</taxon>
        <taxon>Bacteroidota</taxon>
        <taxon>Chitinophagia</taxon>
        <taxon>Chitinophagales</taxon>
        <taxon>Chitinophagaceae</taxon>
        <taxon>Filimonas</taxon>
    </lineage>
</organism>
<evidence type="ECO:0000313" key="2">
    <source>
        <dbReference type="EMBL" id="SIT33680.1"/>
    </source>
</evidence>
<feature type="transmembrane region" description="Helical" evidence="1">
    <location>
        <begin position="46"/>
        <end position="67"/>
    </location>
</feature>
<feature type="transmembrane region" description="Helical" evidence="1">
    <location>
        <begin position="109"/>
        <end position="134"/>
    </location>
</feature>
<sequence>MQKMSRCFILLFSGAVLTFLQGYVAVHYLKAQPSSACLTCSLESDLLSYSTLALVPLTGLLLVFGYLRVQNGLFIATTLLLLMISWAVIDTMIFDDRVASWSTFTTAELWLASLVGCLLPVMAGGIAWWGIAYFTTRRYEHKVS</sequence>
<keyword evidence="3" id="KW-1185">Reference proteome</keyword>
<evidence type="ECO:0000256" key="1">
    <source>
        <dbReference type="SAM" id="Phobius"/>
    </source>
</evidence>
<protein>
    <submittedName>
        <fullName evidence="2">Uncharacterized protein</fullName>
    </submittedName>
</protein>
<dbReference type="EMBL" id="FTOR01000013">
    <property type="protein sequence ID" value="SIT33680.1"/>
    <property type="molecule type" value="Genomic_DNA"/>
</dbReference>
<evidence type="ECO:0000313" key="3">
    <source>
        <dbReference type="Proteomes" id="UP000186917"/>
    </source>
</evidence>
<keyword evidence="1" id="KW-0472">Membrane</keyword>
<gene>
    <name evidence="2" type="ORF">SAMN05421788_11349</name>
</gene>
<proteinExistence type="predicted"/>
<accession>A0A1N7REX3</accession>
<name>A0A1N7REX3_9BACT</name>
<dbReference type="Proteomes" id="UP000186917">
    <property type="component" value="Unassembled WGS sequence"/>
</dbReference>
<reference evidence="3" key="1">
    <citation type="submission" date="2017-01" db="EMBL/GenBank/DDBJ databases">
        <authorList>
            <person name="Varghese N."/>
            <person name="Submissions S."/>
        </authorList>
    </citation>
    <scope>NUCLEOTIDE SEQUENCE [LARGE SCALE GENOMIC DNA]</scope>
    <source>
        <strain evidence="3">DSM 21054</strain>
    </source>
</reference>
<keyword evidence="1" id="KW-1133">Transmembrane helix</keyword>
<dbReference type="AlphaFoldDB" id="A0A1N7REX3"/>
<feature type="transmembrane region" description="Helical" evidence="1">
    <location>
        <begin position="72"/>
        <end position="89"/>
    </location>
</feature>